<comment type="caution">
    <text evidence="2">The sequence shown here is derived from an EMBL/GenBank/DDBJ whole genome shotgun (WGS) entry which is preliminary data.</text>
</comment>
<organism evidence="2 3">
    <name type="scientific">Chryseobacterium pennae</name>
    <dbReference type="NCBI Taxonomy" id="2258962"/>
    <lineage>
        <taxon>Bacteria</taxon>
        <taxon>Pseudomonadati</taxon>
        <taxon>Bacteroidota</taxon>
        <taxon>Flavobacteriia</taxon>
        <taxon>Flavobacteriales</taxon>
        <taxon>Weeksellaceae</taxon>
        <taxon>Chryseobacterium group</taxon>
        <taxon>Chryseobacterium</taxon>
    </lineage>
</organism>
<dbReference type="Proteomes" id="UP000256686">
    <property type="component" value="Unassembled WGS sequence"/>
</dbReference>
<dbReference type="EMBL" id="QNVT01000055">
    <property type="protein sequence ID" value="REC59073.1"/>
    <property type="molecule type" value="Genomic_DNA"/>
</dbReference>
<feature type="non-terminal residue" evidence="2">
    <location>
        <position position="360"/>
    </location>
</feature>
<evidence type="ECO:0000313" key="2">
    <source>
        <dbReference type="EMBL" id="REC59073.1"/>
    </source>
</evidence>
<feature type="compositionally biased region" description="Low complexity" evidence="1">
    <location>
        <begin position="234"/>
        <end position="243"/>
    </location>
</feature>
<protein>
    <submittedName>
        <fullName evidence="2">Uncharacterized protein</fullName>
    </submittedName>
</protein>
<proteinExistence type="predicted"/>
<evidence type="ECO:0000256" key="1">
    <source>
        <dbReference type="SAM" id="MobiDB-lite"/>
    </source>
</evidence>
<sequence length="360" mass="40075">MGKLTIIGNDKPVIGKQEMYSVTTINGWLNPLQPIKNPLQVPKAHWEVMVQTKTGWRKGGSDKEGQMVPYIFGQKSLFHKGIKIIVRQGEDYGELIVHPQRAKEPKITRVELLDANYKPIPKGKKLSYKDTIIARAYCVEMFEMNIAFTLWEDDAQGEGHNPTVNALNKINPVPVFSRVNEKGMAEAVFRLPFYTMAVLIANARTGSGDKSEGATHEYYVTADVVSKHIQKASPNVNVVNPTYNPEPPRKREVPKKQTPATPKPKTTPAPEKPKPKPDGNSAKFPVTTGGKKSDDPQGKILSAEFVDGNGNRLHSSKVGTAVAIKIMAKGMKNKKVKIKIWEEDNFSWTNDLIHEKDCVL</sequence>
<gene>
    <name evidence="2" type="ORF">DRF65_27945</name>
</gene>
<keyword evidence="3" id="KW-1185">Reference proteome</keyword>
<evidence type="ECO:0000313" key="3">
    <source>
        <dbReference type="Proteomes" id="UP000256686"/>
    </source>
</evidence>
<name>A0A3D9BZT3_9FLAO</name>
<dbReference type="AlphaFoldDB" id="A0A3D9BZT3"/>
<feature type="region of interest" description="Disordered" evidence="1">
    <location>
        <begin position="233"/>
        <end position="298"/>
    </location>
</feature>
<accession>A0A3D9BZT3</accession>
<reference evidence="3" key="1">
    <citation type="submission" date="2018-06" db="EMBL/GenBank/DDBJ databases">
        <authorList>
            <person name="Lum Nde A."/>
            <person name="Hugo C."/>
        </authorList>
    </citation>
    <scope>NUCLEOTIDE SEQUENCE [LARGE SCALE GENOMIC DNA]</scope>
    <source>
        <strain evidence="3">1_F178</strain>
    </source>
</reference>